<dbReference type="InterPro" id="IPR004045">
    <property type="entry name" value="Glutathione_S-Trfase_N"/>
</dbReference>
<feature type="domain" description="GST N-terminal" evidence="1">
    <location>
        <begin position="34"/>
        <end position="112"/>
    </location>
</feature>
<dbReference type="InterPro" id="IPR036249">
    <property type="entry name" value="Thioredoxin-like_sf"/>
</dbReference>
<dbReference type="CDD" id="cd00570">
    <property type="entry name" value="GST_N_family"/>
    <property type="match status" value="1"/>
</dbReference>
<name>A0A5C6XMU8_9DELT</name>
<sequence>MRARRVDDDAAVLWLEVGTVPLSETPGRSVKMSSTYTLISFDLCPYVERSRVVLHEKGQAFEQVFIDLKNKPDWFLKLSPRGKVPVLVADEVPIFESSVINEFLDEVLPEPALLPQGAVERARARAWIAFANDVLMEGLATLWFAGGDPLRVEQGRATVRSALERIEGALRERGEGPYFAGASFGLVDATLAPVFTRWASMEAMGWGDLLDGLEQAQAYSQALLARESVQAARAEGLTEKMVELLRGE</sequence>
<organism evidence="3 4">
    <name type="scientific">Lujinxingia vulgaris</name>
    <dbReference type="NCBI Taxonomy" id="2600176"/>
    <lineage>
        <taxon>Bacteria</taxon>
        <taxon>Deltaproteobacteria</taxon>
        <taxon>Bradymonadales</taxon>
        <taxon>Lujinxingiaceae</taxon>
        <taxon>Lujinxingia</taxon>
    </lineage>
</organism>
<protein>
    <submittedName>
        <fullName evidence="3">Glutathione S-transferase family protein</fullName>
    </submittedName>
</protein>
<dbReference type="GO" id="GO:0016740">
    <property type="term" value="F:transferase activity"/>
    <property type="evidence" value="ECO:0007669"/>
    <property type="project" value="UniProtKB-KW"/>
</dbReference>
<dbReference type="OrthoDB" id="3828095at2"/>
<dbReference type="AlphaFoldDB" id="A0A5C6XMU8"/>
<gene>
    <name evidence="3" type="ORF">FRC96_07095</name>
</gene>
<dbReference type="PROSITE" id="PS50405">
    <property type="entry name" value="GST_CTER"/>
    <property type="match status" value="1"/>
</dbReference>
<dbReference type="PANTHER" id="PTHR43968">
    <property type="match status" value="1"/>
</dbReference>
<evidence type="ECO:0000259" key="2">
    <source>
        <dbReference type="PROSITE" id="PS50405"/>
    </source>
</evidence>
<dbReference type="Gene3D" id="1.20.1050.10">
    <property type="match status" value="1"/>
</dbReference>
<dbReference type="Pfam" id="PF13409">
    <property type="entry name" value="GST_N_2"/>
    <property type="match status" value="1"/>
</dbReference>
<dbReference type="EMBL" id="VOSL01000036">
    <property type="protein sequence ID" value="TXD38698.1"/>
    <property type="molecule type" value="Genomic_DNA"/>
</dbReference>
<dbReference type="InterPro" id="IPR010987">
    <property type="entry name" value="Glutathione-S-Trfase_C-like"/>
</dbReference>
<dbReference type="InterPro" id="IPR036282">
    <property type="entry name" value="Glutathione-S-Trfase_C_sf"/>
</dbReference>
<dbReference type="Pfam" id="PF13410">
    <property type="entry name" value="GST_C_2"/>
    <property type="match status" value="1"/>
</dbReference>
<dbReference type="SUPFAM" id="SSF52833">
    <property type="entry name" value="Thioredoxin-like"/>
    <property type="match status" value="1"/>
</dbReference>
<dbReference type="SFLD" id="SFLDG00358">
    <property type="entry name" value="Main_(cytGST)"/>
    <property type="match status" value="1"/>
</dbReference>
<dbReference type="SFLD" id="SFLDS00019">
    <property type="entry name" value="Glutathione_Transferase_(cytos"/>
    <property type="match status" value="1"/>
</dbReference>
<dbReference type="GO" id="GO:0005737">
    <property type="term" value="C:cytoplasm"/>
    <property type="evidence" value="ECO:0007669"/>
    <property type="project" value="TreeGrafter"/>
</dbReference>
<dbReference type="InterPro" id="IPR050983">
    <property type="entry name" value="GST_Omega/HSP26"/>
</dbReference>
<comment type="caution">
    <text evidence="3">The sequence shown here is derived from an EMBL/GenBank/DDBJ whole genome shotgun (WGS) entry which is preliminary data.</text>
</comment>
<evidence type="ECO:0000313" key="4">
    <source>
        <dbReference type="Proteomes" id="UP000321046"/>
    </source>
</evidence>
<accession>A0A5C6XMU8</accession>
<evidence type="ECO:0000313" key="3">
    <source>
        <dbReference type="EMBL" id="TXD38698.1"/>
    </source>
</evidence>
<feature type="domain" description="GST C-terminal" evidence="2">
    <location>
        <begin position="117"/>
        <end position="244"/>
    </location>
</feature>
<dbReference type="Proteomes" id="UP000321046">
    <property type="component" value="Unassembled WGS sequence"/>
</dbReference>
<dbReference type="PANTHER" id="PTHR43968:SF6">
    <property type="entry name" value="GLUTATHIONE S-TRANSFERASE OMEGA"/>
    <property type="match status" value="1"/>
</dbReference>
<proteinExistence type="predicted"/>
<dbReference type="Gene3D" id="3.40.30.10">
    <property type="entry name" value="Glutaredoxin"/>
    <property type="match status" value="1"/>
</dbReference>
<dbReference type="SUPFAM" id="SSF47616">
    <property type="entry name" value="GST C-terminal domain-like"/>
    <property type="match status" value="1"/>
</dbReference>
<dbReference type="InterPro" id="IPR040079">
    <property type="entry name" value="Glutathione_S-Trfase"/>
</dbReference>
<dbReference type="PROSITE" id="PS50404">
    <property type="entry name" value="GST_NTER"/>
    <property type="match status" value="1"/>
</dbReference>
<evidence type="ECO:0000259" key="1">
    <source>
        <dbReference type="PROSITE" id="PS50404"/>
    </source>
</evidence>
<reference evidence="3 4" key="1">
    <citation type="submission" date="2019-08" db="EMBL/GenBank/DDBJ databases">
        <title>Bradymonadales sp. TMQ2.</title>
        <authorList>
            <person name="Liang Q."/>
        </authorList>
    </citation>
    <scope>NUCLEOTIDE SEQUENCE [LARGE SCALE GENOMIC DNA]</scope>
    <source>
        <strain evidence="3 4">TMQ2</strain>
    </source>
</reference>
<keyword evidence="3" id="KW-0808">Transferase</keyword>